<gene>
    <name evidence="1" type="ORF">Klosneuvirus_3_291</name>
</gene>
<organism evidence="1">
    <name type="scientific">Klosneuvirus KNV1</name>
    <dbReference type="NCBI Taxonomy" id="1977640"/>
    <lineage>
        <taxon>Viruses</taxon>
        <taxon>Varidnaviria</taxon>
        <taxon>Bamfordvirae</taxon>
        <taxon>Nucleocytoviricota</taxon>
        <taxon>Megaviricetes</taxon>
        <taxon>Imitervirales</taxon>
        <taxon>Mimiviridae</taxon>
        <taxon>Klosneuvirinae</taxon>
        <taxon>Klosneuvirus</taxon>
    </lineage>
</organism>
<dbReference type="InterPro" id="IPR036047">
    <property type="entry name" value="F-box-like_dom_sf"/>
</dbReference>
<reference evidence="1" key="1">
    <citation type="journal article" date="2017" name="Science">
        <title>Giant viruses with an expanded complement of translation system components.</title>
        <authorList>
            <person name="Schulz F."/>
            <person name="Yutin N."/>
            <person name="Ivanova N.N."/>
            <person name="Ortega D.R."/>
            <person name="Lee T.K."/>
            <person name="Vierheilig J."/>
            <person name="Daims H."/>
            <person name="Horn M."/>
            <person name="Wagner M."/>
            <person name="Jensen G.J."/>
            <person name="Kyrpides N.C."/>
            <person name="Koonin E.V."/>
            <person name="Woyke T."/>
        </authorList>
    </citation>
    <scope>NUCLEOTIDE SEQUENCE</scope>
    <source>
        <strain evidence="1">KNV1</strain>
    </source>
</reference>
<evidence type="ECO:0000313" key="1">
    <source>
        <dbReference type="EMBL" id="ARF12156.1"/>
    </source>
</evidence>
<protein>
    <recommendedName>
        <fullName evidence="2">F-box domain-containing protein</fullName>
    </recommendedName>
</protein>
<accession>A0A1V0SKB4</accession>
<sequence length="389" mass="46980">MEVFVSDKNHDRERLDELPIYDMINYEQLDKQPVYDQPVYDEHEYDEPVYDEIMDFENTTQLNYIINNIILSAQKKQTQLQSILTTLEQLFSKFYYDWYNTYRMRHGDQSSMDYWKTCIEPHLLRYDRTIQNYKKTIAEINKECNDSLTGFIVVCNEVDLNCVDVVTLEDQFEELIQNVDISIEKLNRYIIDVNECMKTLNQYYYEWMDSIPDEIISIIFGYWNDKHNLKYGTMAQLNKRWNNIIMSKYSTQYKHDKERREIYISRCRKSAYRMGKLLLDRKHLMIDGFGLNEQFILGKYDIMGLYADLDMNVHLAMTELTKNLKFTIFSLEFNYYEDHIKSTINKHYERFINFCEKFFPTYGKTMVRIMMETASAVVEDDNTLLKYLM</sequence>
<evidence type="ECO:0008006" key="2">
    <source>
        <dbReference type="Google" id="ProtNLM"/>
    </source>
</evidence>
<dbReference type="EMBL" id="KY684110">
    <property type="protein sequence ID" value="ARF12156.1"/>
    <property type="molecule type" value="Genomic_DNA"/>
</dbReference>
<dbReference type="SUPFAM" id="SSF81383">
    <property type="entry name" value="F-box domain"/>
    <property type="match status" value="1"/>
</dbReference>
<name>A0A1V0SKB4_9VIRU</name>
<proteinExistence type="predicted"/>